<comment type="caution">
    <text evidence="9">The sequence shown here is derived from an EMBL/GenBank/DDBJ whole genome shotgun (WGS) entry which is preliminary data.</text>
</comment>
<dbReference type="GO" id="GO:0005737">
    <property type="term" value="C:cytoplasm"/>
    <property type="evidence" value="ECO:0007669"/>
    <property type="project" value="UniProtKB-SubCell"/>
</dbReference>
<keyword evidence="7" id="KW-0573">Peptidoglycan synthesis</keyword>
<comment type="pathway">
    <text evidence="2 7">Cell wall biogenesis; peptidoglycan biosynthesis.</text>
</comment>
<dbReference type="AlphaFoldDB" id="A0A0G0NGL2"/>
<evidence type="ECO:0000259" key="8">
    <source>
        <dbReference type="Pfam" id="PF08245"/>
    </source>
</evidence>
<dbReference type="GO" id="GO:0005524">
    <property type="term" value="F:ATP binding"/>
    <property type="evidence" value="ECO:0007669"/>
    <property type="project" value="UniProtKB-UniRule"/>
</dbReference>
<dbReference type="GO" id="GO:0008764">
    <property type="term" value="F:UDP-N-acetylmuramoylalanine-D-glutamate ligase activity"/>
    <property type="evidence" value="ECO:0007669"/>
    <property type="project" value="UniProtKB-UniRule"/>
</dbReference>
<keyword evidence="4 7" id="KW-0436">Ligase</keyword>
<dbReference type="Pfam" id="PF08245">
    <property type="entry name" value="Mur_ligase_M"/>
    <property type="match status" value="1"/>
</dbReference>
<evidence type="ECO:0000256" key="7">
    <source>
        <dbReference type="HAMAP-Rule" id="MF_00639"/>
    </source>
</evidence>
<dbReference type="NCBIfam" id="TIGR01087">
    <property type="entry name" value="murD"/>
    <property type="match status" value="1"/>
</dbReference>
<accession>A0A0G0NGL2</accession>
<comment type="function">
    <text evidence="7">Cell wall formation. Catalyzes the addition of glutamate to the nucleotide precursor UDP-N-acetylmuramoyl-L-alanine (UMA).</text>
</comment>
<reference evidence="9 10" key="1">
    <citation type="journal article" date="2015" name="Nature">
        <title>rRNA introns, odd ribosomes, and small enigmatic genomes across a large radiation of phyla.</title>
        <authorList>
            <person name="Brown C.T."/>
            <person name="Hug L.A."/>
            <person name="Thomas B.C."/>
            <person name="Sharon I."/>
            <person name="Castelle C.J."/>
            <person name="Singh A."/>
            <person name="Wilkins M.J."/>
            <person name="Williams K.H."/>
            <person name="Banfield J.F."/>
        </authorList>
    </citation>
    <scope>NUCLEOTIDE SEQUENCE [LARGE SCALE GENOMIC DNA]</scope>
</reference>
<dbReference type="Gene3D" id="3.90.190.20">
    <property type="entry name" value="Mur ligase, C-terminal domain"/>
    <property type="match status" value="1"/>
</dbReference>
<dbReference type="HAMAP" id="MF_00639">
    <property type="entry name" value="MurD"/>
    <property type="match status" value="1"/>
</dbReference>
<dbReference type="UniPathway" id="UPA00219"/>
<evidence type="ECO:0000313" key="10">
    <source>
        <dbReference type="Proteomes" id="UP000034324"/>
    </source>
</evidence>
<protein>
    <recommendedName>
        <fullName evidence="7">UDP-N-acetylmuramoylalanine--D-glutamate ligase</fullName>
        <ecNumber evidence="7">6.3.2.9</ecNumber>
    </recommendedName>
    <alternativeName>
        <fullName evidence="7">D-glutamic acid-adding enzyme</fullName>
    </alternativeName>
    <alternativeName>
        <fullName evidence="7">UDP-N-acetylmuramoyl-L-alanyl-D-glutamate synthetase</fullName>
    </alternativeName>
</protein>
<keyword evidence="7" id="KW-0961">Cell wall biogenesis/degradation</keyword>
<gene>
    <name evidence="7" type="primary">murD</name>
    <name evidence="9" type="ORF">US99_C0080G0014</name>
</gene>
<evidence type="ECO:0000256" key="5">
    <source>
        <dbReference type="ARBA" id="ARBA00022741"/>
    </source>
</evidence>
<keyword evidence="7" id="KW-0133">Cell shape</keyword>
<keyword evidence="7" id="KW-0132">Cell division</keyword>
<comment type="similarity">
    <text evidence="7">Belongs to the MurCDEF family.</text>
</comment>
<evidence type="ECO:0000256" key="3">
    <source>
        <dbReference type="ARBA" id="ARBA00022490"/>
    </source>
</evidence>
<dbReference type="Gene3D" id="3.40.50.720">
    <property type="entry name" value="NAD(P)-binding Rossmann-like Domain"/>
    <property type="match status" value="1"/>
</dbReference>
<dbReference type="EMBL" id="LBVC01000080">
    <property type="protein sequence ID" value="KKQ76231.1"/>
    <property type="molecule type" value="Genomic_DNA"/>
</dbReference>
<keyword evidence="5 7" id="KW-0547">Nucleotide-binding</keyword>
<keyword evidence="7" id="KW-0131">Cell cycle</keyword>
<organism evidence="9 10">
    <name type="scientific">Candidatus Daviesbacteria bacterium GW2011_GWF2_38_6</name>
    <dbReference type="NCBI Taxonomy" id="1618432"/>
    <lineage>
        <taxon>Bacteria</taxon>
        <taxon>Candidatus Daviesiibacteriota</taxon>
    </lineage>
</organism>
<dbReference type="PANTHER" id="PTHR43692:SF1">
    <property type="entry name" value="UDP-N-ACETYLMURAMOYLALANINE--D-GLUTAMATE LIGASE"/>
    <property type="match status" value="1"/>
</dbReference>
<dbReference type="InterPro" id="IPR005762">
    <property type="entry name" value="MurD"/>
</dbReference>
<dbReference type="Proteomes" id="UP000034324">
    <property type="component" value="Unassembled WGS sequence"/>
</dbReference>
<dbReference type="InterPro" id="IPR036565">
    <property type="entry name" value="Mur-like_cat_sf"/>
</dbReference>
<evidence type="ECO:0000256" key="6">
    <source>
        <dbReference type="ARBA" id="ARBA00022840"/>
    </source>
</evidence>
<comment type="subcellular location">
    <subcellularLocation>
        <location evidence="1 7">Cytoplasm</location>
    </subcellularLocation>
</comment>
<comment type="catalytic activity">
    <reaction evidence="7">
        <text>UDP-N-acetyl-alpha-D-muramoyl-L-alanine + D-glutamate + ATP = UDP-N-acetyl-alpha-D-muramoyl-L-alanyl-D-glutamate + ADP + phosphate + H(+)</text>
        <dbReference type="Rhea" id="RHEA:16429"/>
        <dbReference type="ChEBI" id="CHEBI:15378"/>
        <dbReference type="ChEBI" id="CHEBI:29986"/>
        <dbReference type="ChEBI" id="CHEBI:30616"/>
        <dbReference type="ChEBI" id="CHEBI:43474"/>
        <dbReference type="ChEBI" id="CHEBI:83898"/>
        <dbReference type="ChEBI" id="CHEBI:83900"/>
        <dbReference type="ChEBI" id="CHEBI:456216"/>
        <dbReference type="EC" id="6.3.2.9"/>
    </reaction>
</comment>
<feature type="binding site" evidence="7">
    <location>
        <begin position="113"/>
        <end position="119"/>
    </location>
    <ligand>
        <name>ATP</name>
        <dbReference type="ChEBI" id="CHEBI:30616"/>
    </ligand>
</feature>
<evidence type="ECO:0000256" key="1">
    <source>
        <dbReference type="ARBA" id="ARBA00004496"/>
    </source>
</evidence>
<evidence type="ECO:0000313" key="9">
    <source>
        <dbReference type="EMBL" id="KKQ76231.1"/>
    </source>
</evidence>
<dbReference type="SUPFAM" id="SSF53623">
    <property type="entry name" value="MurD-like peptide ligases, catalytic domain"/>
    <property type="match status" value="1"/>
</dbReference>
<name>A0A0G0NGL2_9BACT</name>
<dbReference type="EC" id="6.3.2.9" evidence="7"/>
<dbReference type="Pfam" id="PF21799">
    <property type="entry name" value="MurD-like_N"/>
    <property type="match status" value="1"/>
</dbReference>
<evidence type="ECO:0000256" key="4">
    <source>
        <dbReference type="ARBA" id="ARBA00022598"/>
    </source>
</evidence>
<dbReference type="InterPro" id="IPR013221">
    <property type="entry name" value="Mur_ligase_cen"/>
</dbReference>
<keyword evidence="6 7" id="KW-0067">ATP-binding</keyword>
<dbReference type="GO" id="GO:0051301">
    <property type="term" value="P:cell division"/>
    <property type="evidence" value="ECO:0007669"/>
    <property type="project" value="UniProtKB-KW"/>
</dbReference>
<dbReference type="PATRIC" id="fig|1618432.3.peg.926"/>
<dbReference type="GO" id="GO:0071555">
    <property type="term" value="P:cell wall organization"/>
    <property type="evidence" value="ECO:0007669"/>
    <property type="project" value="UniProtKB-KW"/>
</dbReference>
<dbReference type="GO" id="GO:0009252">
    <property type="term" value="P:peptidoglycan biosynthetic process"/>
    <property type="evidence" value="ECO:0007669"/>
    <property type="project" value="UniProtKB-UniRule"/>
</dbReference>
<proteinExistence type="inferred from homology"/>
<dbReference type="GO" id="GO:0008360">
    <property type="term" value="P:regulation of cell shape"/>
    <property type="evidence" value="ECO:0007669"/>
    <property type="project" value="UniProtKB-KW"/>
</dbReference>
<keyword evidence="3 7" id="KW-0963">Cytoplasm</keyword>
<dbReference type="SUPFAM" id="SSF51984">
    <property type="entry name" value="MurCD N-terminal domain"/>
    <property type="match status" value="1"/>
</dbReference>
<feature type="domain" description="Mur ligase central" evidence="8">
    <location>
        <begin position="111"/>
        <end position="234"/>
    </location>
</feature>
<evidence type="ECO:0000256" key="2">
    <source>
        <dbReference type="ARBA" id="ARBA00004752"/>
    </source>
</evidence>
<sequence>MKVLIFGLGLNQGGVGSAIFFAKQKDQVRVTDLKNKEVLKPSLDQLKNYRIEYVLGKHRYEDIDWADLIIKNPAVKPDDLYIEYATKQGKRVTTDMGIFLQYVKPSQIIGVTGTKGKSTTASLIYETLAIHLRGEKMRLHLGGVVLAGNIGKSVLDTIPWIDQDTLVVLEISSFQLEAFDQHQISPKYAVVTNITPDHLNYYKNMDEYVTAKKIIAKYQTKNDFLFIRKDSDFVSKAKIIRFSKDDLPKDFHPKLLGEHNLENIAAAYAVCKTLGIALQGLALQALENFPGVEFRLQKVFDKDGIKIYNDTAATSPEAGIKALETFPGCILICGGMNKGIDYTEYAKAVSKFAKKVYFLEGDAMRAFEVNPYNNLEKLLRDVKKEAKEGDIILFSPAATSFNLFQNEFDRGRKFNRAVEKVFGE</sequence>
<dbReference type="SUPFAM" id="SSF53244">
    <property type="entry name" value="MurD-like peptide ligases, peptide-binding domain"/>
    <property type="match status" value="1"/>
</dbReference>
<dbReference type="PANTHER" id="PTHR43692">
    <property type="entry name" value="UDP-N-ACETYLMURAMOYLALANINE--D-GLUTAMATE LIGASE"/>
    <property type="match status" value="1"/>
</dbReference>
<dbReference type="InterPro" id="IPR036615">
    <property type="entry name" value="Mur_ligase_C_dom_sf"/>
</dbReference>
<dbReference type="Gene3D" id="3.40.1190.10">
    <property type="entry name" value="Mur-like, catalytic domain"/>
    <property type="match status" value="1"/>
</dbReference>